<dbReference type="EMBL" id="RAYQ01000001">
    <property type="protein sequence ID" value="RKI94376.1"/>
    <property type="molecule type" value="Genomic_DNA"/>
</dbReference>
<proteinExistence type="predicted"/>
<dbReference type="Gene3D" id="1.10.30.50">
    <property type="match status" value="1"/>
</dbReference>
<keyword evidence="2" id="KW-0255">Endonuclease</keyword>
<dbReference type="OrthoDB" id="9811997at2"/>
<dbReference type="GO" id="GO:0003676">
    <property type="term" value="F:nucleic acid binding"/>
    <property type="evidence" value="ECO:0007669"/>
    <property type="project" value="InterPro"/>
</dbReference>
<keyword evidence="3" id="KW-1185">Reference proteome</keyword>
<dbReference type="AlphaFoldDB" id="A0A3A9B4E2"/>
<dbReference type="Proteomes" id="UP000280696">
    <property type="component" value="Unassembled WGS sequence"/>
</dbReference>
<dbReference type="Pfam" id="PF01844">
    <property type="entry name" value="HNH"/>
    <property type="match status" value="1"/>
</dbReference>
<comment type="caution">
    <text evidence="2">The sequence shown here is derived from an EMBL/GenBank/DDBJ whole genome shotgun (WGS) entry which is preliminary data.</text>
</comment>
<sequence>MDKWIGRLIAEDKLYKFYKCKEWRQLSEAVMKENNYECQHCKARGFHKAARSVHHVQWVRRHPRLALSRTYEYKGVTYKNLIPLCEDCHNKEHDKSRWMIKREKKGFVNEERW</sequence>
<feature type="domain" description="HNH" evidence="1">
    <location>
        <begin position="38"/>
        <end position="95"/>
    </location>
</feature>
<organism evidence="2 3">
    <name type="scientific">Parablautia intestinalis</name>
    <dbReference type="NCBI Taxonomy" id="2320100"/>
    <lineage>
        <taxon>Bacteria</taxon>
        <taxon>Bacillati</taxon>
        <taxon>Bacillota</taxon>
        <taxon>Clostridia</taxon>
        <taxon>Lachnospirales</taxon>
        <taxon>Lachnospiraceae</taxon>
        <taxon>Parablautia</taxon>
    </lineage>
</organism>
<dbReference type="InterPro" id="IPR002711">
    <property type="entry name" value="HNH"/>
</dbReference>
<dbReference type="GO" id="GO:0004519">
    <property type="term" value="F:endonuclease activity"/>
    <property type="evidence" value="ECO:0007669"/>
    <property type="project" value="UniProtKB-KW"/>
</dbReference>
<name>A0A3A9B4E2_9FIRM</name>
<reference evidence="2 3" key="1">
    <citation type="submission" date="2018-09" db="EMBL/GenBank/DDBJ databases">
        <title>Murine metabolic-syndrome-specific gut microbial biobank.</title>
        <authorList>
            <person name="Liu C."/>
        </authorList>
    </citation>
    <scope>NUCLEOTIDE SEQUENCE [LARGE SCALE GENOMIC DNA]</scope>
    <source>
        <strain evidence="2 3">0.1xD8-82</strain>
    </source>
</reference>
<evidence type="ECO:0000259" key="1">
    <source>
        <dbReference type="Pfam" id="PF01844"/>
    </source>
</evidence>
<protein>
    <submittedName>
        <fullName evidence="2">HNH endonuclease</fullName>
    </submittedName>
</protein>
<keyword evidence="2" id="KW-0378">Hydrolase</keyword>
<keyword evidence="2" id="KW-0540">Nuclease</keyword>
<gene>
    <name evidence="2" type="ORF">D7V94_01810</name>
</gene>
<evidence type="ECO:0000313" key="2">
    <source>
        <dbReference type="EMBL" id="RKI94376.1"/>
    </source>
</evidence>
<evidence type="ECO:0000313" key="3">
    <source>
        <dbReference type="Proteomes" id="UP000280696"/>
    </source>
</evidence>
<accession>A0A3A9B4E2</accession>
<dbReference type="GO" id="GO:0008270">
    <property type="term" value="F:zinc ion binding"/>
    <property type="evidence" value="ECO:0007669"/>
    <property type="project" value="InterPro"/>
</dbReference>